<dbReference type="EMBL" id="GBXM01015876">
    <property type="protein sequence ID" value="JAH92701.1"/>
    <property type="molecule type" value="Transcribed_RNA"/>
</dbReference>
<name>A0A0E9WQW9_ANGAN</name>
<organism evidence="1">
    <name type="scientific">Anguilla anguilla</name>
    <name type="common">European freshwater eel</name>
    <name type="synonym">Muraena anguilla</name>
    <dbReference type="NCBI Taxonomy" id="7936"/>
    <lineage>
        <taxon>Eukaryota</taxon>
        <taxon>Metazoa</taxon>
        <taxon>Chordata</taxon>
        <taxon>Craniata</taxon>
        <taxon>Vertebrata</taxon>
        <taxon>Euteleostomi</taxon>
        <taxon>Actinopterygii</taxon>
        <taxon>Neopterygii</taxon>
        <taxon>Teleostei</taxon>
        <taxon>Anguilliformes</taxon>
        <taxon>Anguillidae</taxon>
        <taxon>Anguilla</taxon>
    </lineage>
</organism>
<reference evidence="1" key="1">
    <citation type="submission" date="2014-11" db="EMBL/GenBank/DDBJ databases">
        <authorList>
            <person name="Amaro Gonzalez C."/>
        </authorList>
    </citation>
    <scope>NUCLEOTIDE SEQUENCE</scope>
</reference>
<evidence type="ECO:0000313" key="1">
    <source>
        <dbReference type="EMBL" id="JAH92701.1"/>
    </source>
</evidence>
<sequence>MSIPGIILRLIRVIYLSCSITAFSGKHRSRYKGIPNSHLFFPLILLYNALSAVARSTNHTSSA</sequence>
<protein>
    <submittedName>
        <fullName evidence="1">Uncharacterized protein</fullName>
    </submittedName>
</protein>
<accession>A0A0E9WQW9</accession>
<proteinExistence type="predicted"/>
<dbReference type="AlphaFoldDB" id="A0A0E9WQW9"/>
<reference evidence="1" key="2">
    <citation type="journal article" date="2015" name="Fish Shellfish Immunol.">
        <title>Early steps in the European eel (Anguilla anguilla)-Vibrio vulnificus interaction in the gills: Role of the RtxA13 toxin.</title>
        <authorList>
            <person name="Callol A."/>
            <person name="Pajuelo D."/>
            <person name="Ebbesson L."/>
            <person name="Teles M."/>
            <person name="MacKenzie S."/>
            <person name="Amaro C."/>
        </authorList>
    </citation>
    <scope>NUCLEOTIDE SEQUENCE</scope>
</reference>